<feature type="domain" description="Integrase catalytic" evidence="1">
    <location>
        <begin position="78"/>
        <end position="253"/>
    </location>
</feature>
<dbReference type="PANTHER" id="PTHR46889:SF4">
    <property type="entry name" value="TRANSPOSASE INSO FOR INSERTION SEQUENCE ELEMENT IS911B-RELATED"/>
    <property type="match status" value="1"/>
</dbReference>
<dbReference type="PANTHER" id="PTHR46889">
    <property type="entry name" value="TRANSPOSASE INSF FOR INSERTION SEQUENCE IS3B-RELATED"/>
    <property type="match status" value="1"/>
</dbReference>
<dbReference type="InterPro" id="IPR036397">
    <property type="entry name" value="RNaseH_sf"/>
</dbReference>
<dbReference type="InterPro" id="IPR012337">
    <property type="entry name" value="RNaseH-like_sf"/>
</dbReference>
<dbReference type="Proteomes" id="UP000218606">
    <property type="component" value="Chromosome"/>
</dbReference>
<reference evidence="2 3" key="1">
    <citation type="journal article" date="2017" name="Front. Microbiol.">
        <title>Phaeobacter piscinae sp. nov., a species of the Roseobacter group and potential aquaculture probiont.</title>
        <authorList>
            <person name="Sonnenschein E.C."/>
            <person name="Phippen C.B.W."/>
            <person name="Nielsen K.F."/>
            <person name="Mateiu R.V."/>
            <person name="Melchiorsen J."/>
            <person name="Gram L."/>
            <person name="Overmann J."/>
            <person name="Freese H.M."/>
        </authorList>
    </citation>
    <scope>NUCLEOTIDE SEQUENCE [LARGE SCALE GENOMIC DNA]</scope>
    <source>
        <strain evidence="2 3">P13</strain>
    </source>
</reference>
<dbReference type="GO" id="GO:0003676">
    <property type="term" value="F:nucleic acid binding"/>
    <property type="evidence" value="ECO:0007669"/>
    <property type="project" value="InterPro"/>
</dbReference>
<proteinExistence type="predicted"/>
<dbReference type="InterPro" id="IPR048020">
    <property type="entry name" value="Transpos_IS3"/>
</dbReference>
<dbReference type="NCBIfam" id="NF033516">
    <property type="entry name" value="transpos_IS3"/>
    <property type="match status" value="1"/>
</dbReference>
<dbReference type="GO" id="GO:0015074">
    <property type="term" value="P:DNA integration"/>
    <property type="evidence" value="ECO:0007669"/>
    <property type="project" value="InterPro"/>
</dbReference>
<dbReference type="EMBL" id="CP010767">
    <property type="protein sequence ID" value="ATG44225.1"/>
    <property type="molecule type" value="Genomic_DNA"/>
</dbReference>
<evidence type="ECO:0000313" key="3">
    <source>
        <dbReference type="Proteomes" id="UP000218606"/>
    </source>
</evidence>
<dbReference type="AlphaFoldDB" id="A0AAN1GSC3"/>
<name>A0AAN1GSC3_9RHOB</name>
<dbReference type="Pfam" id="PF13276">
    <property type="entry name" value="HTH_21"/>
    <property type="match status" value="1"/>
</dbReference>
<dbReference type="Pfam" id="PF00665">
    <property type="entry name" value="rve"/>
    <property type="match status" value="1"/>
</dbReference>
<gene>
    <name evidence="2" type="ORF">PhaeoP13_02304</name>
</gene>
<dbReference type="SUPFAM" id="SSF53098">
    <property type="entry name" value="Ribonuclease H-like"/>
    <property type="match status" value="1"/>
</dbReference>
<organism evidence="2 3">
    <name type="scientific">Phaeobacter piscinae</name>
    <dbReference type="NCBI Taxonomy" id="1580596"/>
    <lineage>
        <taxon>Bacteria</taxon>
        <taxon>Pseudomonadati</taxon>
        <taxon>Pseudomonadota</taxon>
        <taxon>Alphaproteobacteria</taxon>
        <taxon>Rhodobacterales</taxon>
        <taxon>Roseobacteraceae</taxon>
        <taxon>Phaeobacter</taxon>
    </lineage>
</organism>
<dbReference type="Pfam" id="PF13333">
    <property type="entry name" value="rve_2"/>
    <property type="match status" value="1"/>
</dbReference>
<evidence type="ECO:0000259" key="1">
    <source>
        <dbReference type="PROSITE" id="PS50994"/>
    </source>
</evidence>
<dbReference type="InterPro" id="IPR025948">
    <property type="entry name" value="HTH-like_dom"/>
</dbReference>
<protein>
    <submittedName>
        <fullName evidence="2">Transposase</fullName>
    </submittedName>
</protein>
<evidence type="ECO:0000313" key="2">
    <source>
        <dbReference type="EMBL" id="ATG44225.1"/>
    </source>
</evidence>
<dbReference type="Gene3D" id="3.30.420.10">
    <property type="entry name" value="Ribonuclease H-like superfamily/Ribonuclease H"/>
    <property type="match status" value="1"/>
</dbReference>
<dbReference type="InterPro" id="IPR001584">
    <property type="entry name" value="Integrase_cat-core"/>
</dbReference>
<sequence>MVVLTHIRAQFALSLGSYGRPRMTEELKELGIDVGHRRVGRLMRENGISVKRSKRFKATTDSSHSFNIAPNLLDRDFSADRPNQKWAGDISYVWTQEGWLYLALAIVLGPMADKGSFLDLHSRRVVSWAVSSRMKRDLAIRPLKMAIALRQPPQGCIHHTDRGSQYCSHVYHKILRQHGFEVSMSGKGNCYDNAAVETFFKTIKAELIWRRPCPARGAAELAIFEYINGFYNPRRKHSALGWKSPLAFEAQAA</sequence>
<dbReference type="PROSITE" id="PS50994">
    <property type="entry name" value="INTEGRASE"/>
    <property type="match status" value="1"/>
</dbReference>
<dbReference type="InterPro" id="IPR050900">
    <property type="entry name" value="Transposase_IS3/IS150/IS904"/>
</dbReference>
<accession>A0AAN1GSC3</accession>